<dbReference type="EMBL" id="JAUQSX010000004">
    <property type="protein sequence ID" value="MDO7846462.1"/>
    <property type="molecule type" value="Genomic_DNA"/>
</dbReference>
<organism evidence="2 3">
    <name type="scientific">Hymenobacter mellowenesis</name>
    <dbReference type="NCBI Taxonomy" id="3063995"/>
    <lineage>
        <taxon>Bacteria</taxon>
        <taxon>Pseudomonadati</taxon>
        <taxon>Bacteroidota</taxon>
        <taxon>Cytophagia</taxon>
        <taxon>Cytophagales</taxon>
        <taxon>Hymenobacteraceae</taxon>
        <taxon>Hymenobacter</taxon>
    </lineage>
</organism>
<accession>A0ABT9A9E4</accession>
<feature type="compositionally biased region" description="Polar residues" evidence="1">
    <location>
        <begin position="145"/>
        <end position="164"/>
    </location>
</feature>
<comment type="caution">
    <text evidence="2">The sequence shown here is derived from an EMBL/GenBank/DDBJ whole genome shotgun (WGS) entry which is preliminary data.</text>
</comment>
<evidence type="ECO:0000313" key="2">
    <source>
        <dbReference type="EMBL" id="MDO7846462.1"/>
    </source>
</evidence>
<feature type="region of interest" description="Disordered" evidence="1">
    <location>
        <begin position="278"/>
        <end position="307"/>
    </location>
</feature>
<feature type="compositionally biased region" description="Low complexity" evidence="1">
    <location>
        <begin position="295"/>
        <end position="307"/>
    </location>
</feature>
<evidence type="ECO:0000313" key="3">
    <source>
        <dbReference type="Proteomes" id="UP001167796"/>
    </source>
</evidence>
<protein>
    <recommendedName>
        <fullName evidence="4">Helix-turn-helix domain-containing protein</fullName>
    </recommendedName>
</protein>
<reference evidence="2" key="1">
    <citation type="submission" date="2023-07" db="EMBL/GenBank/DDBJ databases">
        <authorList>
            <person name="Kim M.K."/>
        </authorList>
    </citation>
    <scope>NUCLEOTIDE SEQUENCE</scope>
    <source>
        <strain evidence="2">M29</strain>
    </source>
</reference>
<proteinExistence type="predicted"/>
<keyword evidence="3" id="KW-1185">Reference proteome</keyword>
<feature type="region of interest" description="Disordered" evidence="1">
    <location>
        <begin position="77"/>
        <end position="109"/>
    </location>
</feature>
<feature type="region of interest" description="Disordered" evidence="1">
    <location>
        <begin position="134"/>
        <end position="168"/>
    </location>
</feature>
<gene>
    <name evidence="2" type="ORF">Q5H92_08845</name>
</gene>
<dbReference type="Proteomes" id="UP001167796">
    <property type="component" value="Unassembled WGS sequence"/>
</dbReference>
<sequence length="307" mass="33554">MSISIAHGLTIPEWVLTQKITWAARLVLSEVLNLYKVKGQVWAEDDYFVDRLDLSKRIVGQAIKELADARLLHRDTKQNRRHKRILTPSLDGLPVAESATGKRPDLLQNPQEPLAESATGLLQDSQEAIAESATLNSKLNREGKTNQSKTGAGADFSQNSSSPAESLITAPTPVAAPPAPAADDADEARAFVKQMAPLWKVSEAKNFQSWAKLTRFALALAAQGKLAELREQFAGFRDFFTGASLTPHNLDKFTGHEGQAPPYSLGTWCECDWPAKAADRKPVQPQGPPEKAERSSASPSKPKPSWR</sequence>
<evidence type="ECO:0000256" key="1">
    <source>
        <dbReference type="SAM" id="MobiDB-lite"/>
    </source>
</evidence>
<evidence type="ECO:0008006" key="4">
    <source>
        <dbReference type="Google" id="ProtNLM"/>
    </source>
</evidence>
<name>A0ABT9A9E4_9BACT</name>
<dbReference type="RefSeq" id="WP_305011150.1">
    <property type="nucleotide sequence ID" value="NZ_JAUQSX010000004.1"/>
</dbReference>